<evidence type="ECO:0000259" key="15">
    <source>
        <dbReference type="PROSITE" id="PS50994"/>
    </source>
</evidence>
<keyword evidence="7" id="KW-0255">Endonuclease</keyword>
<keyword evidence="9" id="KW-0460">Magnesium</keyword>
<keyword evidence="4" id="KW-0540">Nuclease</keyword>
<dbReference type="GO" id="GO:0015074">
    <property type="term" value="P:DNA integration"/>
    <property type="evidence" value="ECO:0007669"/>
    <property type="project" value="UniProtKB-KW"/>
</dbReference>
<dbReference type="Gene3D" id="3.30.420.10">
    <property type="entry name" value="Ribonuclease H-like superfamily/Ribonuclease H"/>
    <property type="match status" value="1"/>
</dbReference>
<dbReference type="GO" id="GO:0004190">
    <property type="term" value="F:aspartic-type endopeptidase activity"/>
    <property type="evidence" value="ECO:0007669"/>
    <property type="project" value="UniProtKB-KW"/>
</dbReference>
<feature type="domain" description="Integrase catalytic" evidence="15">
    <location>
        <begin position="210"/>
        <end position="299"/>
    </location>
</feature>
<keyword evidence="1" id="KW-0645">Protease</keyword>
<dbReference type="GO" id="GO:0004519">
    <property type="term" value="F:endonuclease activity"/>
    <property type="evidence" value="ECO:0007669"/>
    <property type="project" value="UniProtKB-KW"/>
</dbReference>
<evidence type="ECO:0000256" key="11">
    <source>
        <dbReference type="ARBA" id="ARBA00022918"/>
    </source>
</evidence>
<evidence type="ECO:0000256" key="5">
    <source>
        <dbReference type="ARBA" id="ARBA00022723"/>
    </source>
</evidence>
<dbReference type="CDD" id="cd09274">
    <property type="entry name" value="RNase_HI_RT_Ty3"/>
    <property type="match status" value="1"/>
</dbReference>
<dbReference type="GO" id="GO:0006508">
    <property type="term" value="P:proteolysis"/>
    <property type="evidence" value="ECO:0007669"/>
    <property type="project" value="UniProtKB-KW"/>
</dbReference>
<dbReference type="GO" id="GO:0003964">
    <property type="term" value="F:RNA-directed DNA polymerase activity"/>
    <property type="evidence" value="ECO:0007669"/>
    <property type="project" value="UniProtKB-KW"/>
</dbReference>
<dbReference type="GO" id="GO:0046872">
    <property type="term" value="F:metal ion binding"/>
    <property type="evidence" value="ECO:0007669"/>
    <property type="project" value="UniProtKB-KW"/>
</dbReference>
<keyword evidence="3" id="KW-0548">Nucleotidyltransferase</keyword>
<keyword evidence="12" id="KW-0239">DNA-directed DNA polymerase</keyword>
<dbReference type="EMBL" id="DP000086">
    <property type="protein sequence ID" value="AAP52367.1"/>
    <property type="molecule type" value="Genomic_DNA"/>
</dbReference>
<keyword evidence="8" id="KW-0378">Hydrolase</keyword>
<dbReference type="Gene3D" id="1.10.340.70">
    <property type="match status" value="1"/>
</dbReference>
<evidence type="ECO:0000256" key="13">
    <source>
        <dbReference type="ARBA" id="ARBA00023125"/>
    </source>
</evidence>
<evidence type="ECO:0000256" key="1">
    <source>
        <dbReference type="ARBA" id="ARBA00022670"/>
    </source>
</evidence>
<proteinExistence type="predicted"/>
<dbReference type="InterPro" id="IPR036397">
    <property type="entry name" value="RNaseH_sf"/>
</dbReference>
<accession>Q7XGF2</accession>
<dbReference type="SUPFAM" id="SSF53098">
    <property type="entry name" value="Ribonuclease H-like"/>
    <property type="match status" value="1"/>
</dbReference>
<evidence type="ECO:0000256" key="9">
    <source>
        <dbReference type="ARBA" id="ARBA00022842"/>
    </source>
</evidence>
<reference evidence="16" key="2">
    <citation type="submission" date="2003-05" db="EMBL/GenBank/DDBJ databases">
        <authorList>
            <person name="Buell C.R."/>
            <person name="Wing R.A."/>
            <person name="McCombie W.R."/>
            <person name="Messing J."/>
            <person name="Yuan Q."/>
            <person name="Ouyang S."/>
        </authorList>
    </citation>
    <scope>NUCLEOTIDE SEQUENCE</scope>
</reference>
<keyword evidence="2" id="KW-0808">Transferase</keyword>
<dbReference type="InterPro" id="IPR041588">
    <property type="entry name" value="Integrase_H2C2"/>
</dbReference>
<evidence type="ECO:0000256" key="8">
    <source>
        <dbReference type="ARBA" id="ARBA00022801"/>
    </source>
</evidence>
<dbReference type="InterPro" id="IPR056924">
    <property type="entry name" value="SH3_Tf2-1"/>
</dbReference>
<keyword evidence="5" id="KW-0479">Metal-binding</keyword>
<evidence type="ECO:0000256" key="7">
    <source>
        <dbReference type="ARBA" id="ARBA00022759"/>
    </source>
</evidence>
<dbReference type="SUPFAM" id="SSF56672">
    <property type="entry name" value="DNA/RNA polymerases"/>
    <property type="match status" value="1"/>
</dbReference>
<dbReference type="GO" id="GO:0006310">
    <property type="term" value="P:DNA recombination"/>
    <property type="evidence" value="ECO:0007669"/>
    <property type="project" value="UniProtKB-KW"/>
</dbReference>
<dbReference type="InterPro" id="IPR041373">
    <property type="entry name" value="RT_RNaseH"/>
</dbReference>
<dbReference type="GO" id="GO:0003887">
    <property type="term" value="F:DNA-directed DNA polymerase activity"/>
    <property type="evidence" value="ECO:0007669"/>
    <property type="project" value="UniProtKB-KW"/>
</dbReference>
<organism evidence="16">
    <name type="scientific">Oryza sativa subsp. japonica</name>
    <name type="common">Rice</name>
    <dbReference type="NCBI Taxonomy" id="39947"/>
    <lineage>
        <taxon>Eukaryota</taxon>
        <taxon>Viridiplantae</taxon>
        <taxon>Streptophyta</taxon>
        <taxon>Embryophyta</taxon>
        <taxon>Tracheophyta</taxon>
        <taxon>Spermatophyta</taxon>
        <taxon>Magnoliopsida</taxon>
        <taxon>Liliopsida</taxon>
        <taxon>Poales</taxon>
        <taxon>Poaceae</taxon>
        <taxon>BOP clade</taxon>
        <taxon>Oryzoideae</taxon>
        <taxon>Oryzeae</taxon>
        <taxon>Oryzinae</taxon>
        <taxon>Oryza</taxon>
        <taxon>Oryza sativa</taxon>
    </lineage>
</organism>
<name>Q7XGF2_ORYSJ</name>
<evidence type="ECO:0000256" key="2">
    <source>
        <dbReference type="ARBA" id="ARBA00022679"/>
    </source>
</evidence>
<sequence>MSTYEKECLAILLAVDRWRSYLQHSVFTIVTDHRNLTHLTEQKLVTSMQQKAFLKLMGLQYKIKYKKGLENTAADALSRQVEEDQHSMSISVPRWMEIIQEGYEKDEATKQLLTQLSVHSDKQGDFQLMQGIIRHNGKIWLGQHEEAKQAVLLALHSSGVGGHSGITATYNRVKTLFSWSRLKNYVQTYVQGCEVCQKAKSEHCKLSGLLQTLPVPLQAWSTVSLDFIEGLPKSGKFDTILAVVDKFTKFAKFIALSHPFTALTVAQAFIQNVYEMFGMPRVIISDRDRMFTSALWQELFRLADAQYWYNTSNHSTLAKRSCQKLSFRYFGPYRVLERVGAVAYRLELPPGSLIHLVVHVSLLKKMVKPGTQEQNVQPEAVLRRQLIKRGGAAVPYGLIRWSGLPEELATWENLR</sequence>
<dbReference type="PANTHER" id="PTHR37984">
    <property type="entry name" value="PROTEIN CBG26694"/>
    <property type="match status" value="1"/>
</dbReference>
<dbReference type="InterPro" id="IPR001584">
    <property type="entry name" value="Integrase_cat-core"/>
</dbReference>
<dbReference type="PANTHER" id="PTHR37984:SF5">
    <property type="entry name" value="PROTEIN NYNRIN-LIKE"/>
    <property type="match status" value="1"/>
</dbReference>
<keyword evidence="10" id="KW-0229">DNA integration</keyword>
<evidence type="ECO:0000256" key="6">
    <source>
        <dbReference type="ARBA" id="ARBA00022750"/>
    </source>
</evidence>
<protein>
    <submittedName>
        <fullName evidence="16">Retrotransposon protein, putative, unclassified</fullName>
    </submittedName>
</protein>
<evidence type="ECO:0000256" key="4">
    <source>
        <dbReference type="ARBA" id="ARBA00022722"/>
    </source>
</evidence>
<evidence type="ECO:0000313" key="16">
    <source>
        <dbReference type="EMBL" id="AAP52367.1"/>
    </source>
</evidence>
<dbReference type="InterPro" id="IPR012337">
    <property type="entry name" value="RNaseH-like_sf"/>
</dbReference>
<dbReference type="PROSITE" id="PS50994">
    <property type="entry name" value="INTEGRASE"/>
    <property type="match status" value="1"/>
</dbReference>
<keyword evidence="11" id="KW-0695">RNA-directed DNA polymerase</keyword>
<dbReference type="GO" id="GO:0003677">
    <property type="term" value="F:DNA binding"/>
    <property type="evidence" value="ECO:0007669"/>
    <property type="project" value="UniProtKB-KW"/>
</dbReference>
<dbReference type="AlphaFoldDB" id="Q7XGF2"/>
<evidence type="ECO:0000256" key="10">
    <source>
        <dbReference type="ARBA" id="ARBA00022908"/>
    </source>
</evidence>
<dbReference type="Pfam" id="PF17917">
    <property type="entry name" value="RT_RNaseH"/>
    <property type="match status" value="1"/>
</dbReference>
<dbReference type="Pfam" id="PF24626">
    <property type="entry name" value="SH3_Tf2-1"/>
    <property type="match status" value="1"/>
</dbReference>
<gene>
    <name evidence="16" type="ordered locus">LOC_Os10g09370</name>
</gene>
<evidence type="ECO:0000256" key="12">
    <source>
        <dbReference type="ARBA" id="ARBA00022932"/>
    </source>
</evidence>
<dbReference type="InterPro" id="IPR043502">
    <property type="entry name" value="DNA/RNA_pol_sf"/>
</dbReference>
<keyword evidence="6" id="KW-0064">Aspartyl protease</keyword>
<dbReference type="InterPro" id="IPR050951">
    <property type="entry name" value="Retrovirus_Pol_polyprotein"/>
</dbReference>
<evidence type="ECO:0000256" key="14">
    <source>
        <dbReference type="ARBA" id="ARBA00023172"/>
    </source>
</evidence>
<reference evidence="16" key="3">
    <citation type="submission" date="2006-07" db="EMBL/GenBank/DDBJ databases">
        <authorList>
            <person name="Buell R."/>
        </authorList>
    </citation>
    <scope>NUCLEOTIDE SEQUENCE</scope>
</reference>
<evidence type="ECO:0000256" key="3">
    <source>
        <dbReference type="ARBA" id="ARBA00022695"/>
    </source>
</evidence>
<dbReference type="Pfam" id="PF17921">
    <property type="entry name" value="Integrase_H2C2"/>
    <property type="match status" value="1"/>
</dbReference>
<keyword evidence="14" id="KW-0233">DNA recombination</keyword>
<reference evidence="16" key="1">
    <citation type="journal article" date="2003" name="Science">
        <title>In-depth view of structure, activity, and evolution of rice chromosome 10.</title>
        <authorList>
            <consortium name="Rice Chromosome 10 Sequencing Consortium"/>
        </authorList>
    </citation>
    <scope>NUCLEOTIDE SEQUENCE [LARGE SCALE GENOMIC DNA]</scope>
</reference>
<keyword evidence="13" id="KW-0238">DNA-binding</keyword>